<proteinExistence type="predicted"/>
<evidence type="ECO:0000313" key="2">
    <source>
        <dbReference type="EMBL" id="SBT07623.1"/>
    </source>
</evidence>
<feature type="transmembrane region" description="Helical" evidence="1">
    <location>
        <begin position="57"/>
        <end position="83"/>
    </location>
</feature>
<dbReference type="InterPro" id="IPR052549">
    <property type="entry name" value="SpmB"/>
</dbReference>
<dbReference type="Proteomes" id="UP000199600">
    <property type="component" value="Unassembled WGS sequence"/>
</dbReference>
<evidence type="ECO:0008006" key="4">
    <source>
        <dbReference type="Google" id="ProtNLM"/>
    </source>
</evidence>
<organism evidence="2 3">
    <name type="scientific">Candidatus Propionivibrio aalborgensis</name>
    <dbReference type="NCBI Taxonomy" id="1860101"/>
    <lineage>
        <taxon>Bacteria</taxon>
        <taxon>Pseudomonadati</taxon>
        <taxon>Pseudomonadota</taxon>
        <taxon>Betaproteobacteria</taxon>
        <taxon>Rhodocyclales</taxon>
        <taxon>Rhodocyclaceae</taxon>
        <taxon>Propionivibrio</taxon>
    </lineage>
</organism>
<accession>A0A1A8XUK8</accession>
<dbReference type="AlphaFoldDB" id="A0A1A8XUK8"/>
<evidence type="ECO:0000313" key="3">
    <source>
        <dbReference type="Proteomes" id="UP000199600"/>
    </source>
</evidence>
<feature type="transmembrane region" description="Helical" evidence="1">
    <location>
        <begin position="124"/>
        <end position="143"/>
    </location>
</feature>
<dbReference type="GO" id="GO:0005886">
    <property type="term" value="C:plasma membrane"/>
    <property type="evidence" value="ECO:0007669"/>
    <property type="project" value="TreeGrafter"/>
</dbReference>
<keyword evidence="3" id="KW-1185">Reference proteome</keyword>
<feature type="transmembrane region" description="Helical" evidence="1">
    <location>
        <begin position="18"/>
        <end position="37"/>
    </location>
</feature>
<feature type="transmembrane region" description="Helical" evidence="1">
    <location>
        <begin position="183"/>
        <end position="207"/>
    </location>
</feature>
<gene>
    <name evidence="2" type="ORF">PROAA_2290005</name>
</gene>
<evidence type="ECO:0000256" key="1">
    <source>
        <dbReference type="SAM" id="Phobius"/>
    </source>
</evidence>
<keyword evidence="1" id="KW-1133">Transmembrane helix</keyword>
<protein>
    <recommendedName>
        <fullName evidence="4">Nucleoside recognition family protein</fullName>
    </recommendedName>
</protein>
<dbReference type="PANTHER" id="PTHR35793">
    <property type="entry name" value="INNER MEMBRANE PROTEIN YJIG"/>
    <property type="match status" value="1"/>
</dbReference>
<dbReference type="RefSeq" id="WP_186410943.1">
    <property type="nucleotide sequence ID" value="NZ_FLQY01000145.1"/>
</dbReference>
<reference evidence="2 3" key="1">
    <citation type="submission" date="2016-06" db="EMBL/GenBank/DDBJ databases">
        <authorList>
            <person name="Kjaerup R.B."/>
            <person name="Dalgaard T.S."/>
            <person name="Juul-Madsen H.R."/>
        </authorList>
    </citation>
    <scope>NUCLEOTIDE SEQUENCE [LARGE SCALE GENOMIC DNA]</scope>
    <source>
        <strain evidence="2">2</strain>
    </source>
</reference>
<keyword evidence="1" id="KW-0472">Membrane</keyword>
<feature type="transmembrane region" description="Helical" evidence="1">
    <location>
        <begin position="95"/>
        <end position="118"/>
    </location>
</feature>
<sequence length="312" mass="33181">MEIIVDVILKAGRSAVELSLFILLPVMVVMLSLMRLLEAKGVLDWLVAKLAPLLKPFGLTGLGVFAALQINFVSFAAPIATLTMMDQRGASGRHIAATLAMVMAMAQANVVFPMLAMGLQFGRVLFFSLLGGLVAASATYYFFGRNLSAEEKLIDETLHHPVAENAKGVLDVINRAGAEAFKIAVGAIPMLVLSLTVIMALRAGGAIDALTQLMSPLMDSLQLDRELILPTLTKFLAGGTAMMGVMDEMLRKEQVSELLLNQSAGFLIHPLDIPGIAVLISAGRRVAGVWRPAALGACVGIFVRTLGHAYLG</sequence>
<dbReference type="EMBL" id="FLQY01000145">
    <property type="protein sequence ID" value="SBT07623.1"/>
    <property type="molecule type" value="Genomic_DNA"/>
</dbReference>
<dbReference type="PANTHER" id="PTHR35793:SF2">
    <property type="entry name" value="INNER MEMBRANE PROTEIN YJIG"/>
    <property type="match status" value="1"/>
</dbReference>
<name>A0A1A8XUK8_9RHOO</name>
<keyword evidence="1" id="KW-0812">Transmembrane</keyword>